<dbReference type="PANTHER" id="PTHR24157:SF3">
    <property type="entry name" value="ANKYRIN REPEAT, SAM AND BASIC LEUCINE ZIPPER DOMAIN-CONTAINING PROTEIN 1"/>
    <property type="match status" value="1"/>
</dbReference>
<dbReference type="OrthoDB" id="439236at2759"/>
<feature type="region of interest" description="Disordered" evidence="2">
    <location>
        <begin position="159"/>
        <end position="179"/>
    </location>
</feature>
<dbReference type="InterPro" id="IPR002110">
    <property type="entry name" value="Ankyrin_rpt"/>
</dbReference>
<keyword evidence="3" id="KW-1185">Reference proteome</keyword>
<dbReference type="PROSITE" id="PS50297">
    <property type="entry name" value="ANK_REP_REGION"/>
    <property type="match status" value="1"/>
</dbReference>
<feature type="repeat" description="ANK" evidence="1">
    <location>
        <begin position="74"/>
        <end position="106"/>
    </location>
</feature>
<proteinExistence type="predicted"/>
<dbReference type="GO" id="GO:0071546">
    <property type="term" value="C:pi-body"/>
    <property type="evidence" value="ECO:0007669"/>
    <property type="project" value="TreeGrafter"/>
</dbReference>
<protein>
    <submittedName>
        <fullName evidence="4">Ankyrin repeat, SAM and basic leucine zipper domain-containing protein 1-like</fullName>
    </submittedName>
</protein>
<dbReference type="PROSITE" id="PS50088">
    <property type="entry name" value="ANK_REPEAT"/>
    <property type="match status" value="1"/>
</dbReference>
<gene>
    <name evidence="4" type="primary">LOC115479087</name>
</gene>
<dbReference type="KEGG" id="muo:115479087"/>
<dbReference type="SUPFAM" id="SSF48403">
    <property type="entry name" value="Ankyrin repeat"/>
    <property type="match status" value="1"/>
</dbReference>
<dbReference type="Gene3D" id="1.25.40.20">
    <property type="entry name" value="Ankyrin repeat-containing domain"/>
    <property type="match status" value="1"/>
</dbReference>
<dbReference type="PANTHER" id="PTHR24157">
    <property type="entry name" value="ANKYRIN REPEAT, SAM AND BASIC LEUCINE ZIPPER DOMAIN-CONTAINING PROTEIN 1"/>
    <property type="match status" value="1"/>
</dbReference>
<feature type="compositionally biased region" description="Basic and acidic residues" evidence="2">
    <location>
        <begin position="168"/>
        <end position="179"/>
    </location>
</feature>
<evidence type="ECO:0000256" key="1">
    <source>
        <dbReference type="PROSITE-ProRule" id="PRU00023"/>
    </source>
</evidence>
<keyword evidence="1" id="KW-0040">ANK repeat</keyword>
<dbReference type="RefSeq" id="XP_030072693.1">
    <property type="nucleotide sequence ID" value="XM_030216833.1"/>
</dbReference>
<dbReference type="SMART" id="SM00248">
    <property type="entry name" value="ANK"/>
    <property type="match status" value="2"/>
</dbReference>
<reference evidence="4" key="1">
    <citation type="submission" date="2025-08" db="UniProtKB">
        <authorList>
            <consortium name="RefSeq"/>
        </authorList>
    </citation>
    <scope>IDENTIFICATION</scope>
</reference>
<name>A0A6P7Z5I2_9AMPH</name>
<sequence>MADRSFVLAGGGESSDSEDSWDVGFLSEESFQLKNSLPIEDKEETLKKALTMGNVTLVEELLNAGLNVESRFQFGWTPLMYAASVANLELVRFLLDKGANASFDKGPGARPAEIQQIYMLEQQWLVQQQLRHETWEERQRREFQLQKLKMKMEMACIQSSSPTPAPRPETKVPDFAKGVDDTHSEFKIPASVLAQQS</sequence>
<evidence type="ECO:0000256" key="2">
    <source>
        <dbReference type="SAM" id="MobiDB-lite"/>
    </source>
</evidence>
<accession>A0A6P7Z5I2</accession>
<dbReference type="GeneID" id="115479087"/>
<feature type="region of interest" description="Disordered" evidence="2">
    <location>
        <begin position="1"/>
        <end position="20"/>
    </location>
</feature>
<dbReference type="Pfam" id="PF12796">
    <property type="entry name" value="Ank_2"/>
    <property type="match status" value="1"/>
</dbReference>
<dbReference type="InterPro" id="IPR036770">
    <property type="entry name" value="Ankyrin_rpt-contain_sf"/>
</dbReference>
<dbReference type="InParanoid" id="A0A6P7Z5I2"/>
<organism evidence="3 4">
    <name type="scientific">Microcaecilia unicolor</name>
    <dbReference type="NCBI Taxonomy" id="1415580"/>
    <lineage>
        <taxon>Eukaryota</taxon>
        <taxon>Metazoa</taxon>
        <taxon>Chordata</taxon>
        <taxon>Craniata</taxon>
        <taxon>Vertebrata</taxon>
        <taxon>Euteleostomi</taxon>
        <taxon>Amphibia</taxon>
        <taxon>Gymnophiona</taxon>
        <taxon>Siphonopidae</taxon>
        <taxon>Microcaecilia</taxon>
    </lineage>
</organism>
<evidence type="ECO:0000313" key="4">
    <source>
        <dbReference type="RefSeq" id="XP_030072693.1"/>
    </source>
</evidence>
<evidence type="ECO:0000313" key="3">
    <source>
        <dbReference type="Proteomes" id="UP000515156"/>
    </source>
</evidence>
<dbReference type="Proteomes" id="UP000515156">
    <property type="component" value="Chromosome 10"/>
</dbReference>
<dbReference type="AlphaFoldDB" id="A0A6P7Z5I2"/>